<keyword evidence="4 8" id="KW-0663">Pyridoxal phosphate</keyword>
<sequence length="467" mass="48929">MDERQTLLRSIPAADVLLRAPSLEAAARAHGGAAVLGAVRAELDALRASVLHGEARAIPPRPDLCAAALQRLRTGQTMRLRHVVNATGVALHTNLGRAPLADAACTAVHEAASNYTNLEYTLETGARGSRTAAVEELLCVLCGCEAAFVVNNNAAAVLLALAALSRGKGAAVSRGELVEIGDGFRLRDILEESGARVVEVGATNRTHTDDYERAARENDLAVLFKAHTSNFRMVGFTQSVSLRELARIGVRYGLATVADLGGGAPLDEAAYPFSGEPSISRALRDGADIVCFSGDKLLGGPQAGILLGRAELIGRMRLHPLARALRIDKLSLAALEATLRLYCDPARAGNEIPALRMLCTAPETLRARAVYLNKLIEQEGANCATEIISVKRPVGGGCAPSALLDGFAVAVLPAALHVETLEARLRAAAPLPVVARISQGRLLLDTATIRDDECPAVAAAVKAGCAL</sequence>
<evidence type="ECO:0000313" key="12">
    <source>
        <dbReference type="Proteomes" id="UP000095765"/>
    </source>
</evidence>
<keyword evidence="6 8" id="KW-0711">Selenium</keyword>
<dbReference type="GO" id="GO:0004125">
    <property type="term" value="F:L-seryl-tRNA(Sec) selenium transferase activity"/>
    <property type="evidence" value="ECO:0007669"/>
    <property type="project" value="UniProtKB-UniRule"/>
</dbReference>
<evidence type="ECO:0000256" key="5">
    <source>
        <dbReference type="ARBA" id="ARBA00022917"/>
    </source>
</evidence>
<evidence type="ECO:0000256" key="9">
    <source>
        <dbReference type="PIRSR" id="PIRSR618319-50"/>
    </source>
</evidence>
<dbReference type="Gene3D" id="3.90.1150.180">
    <property type="match status" value="1"/>
</dbReference>
<evidence type="ECO:0000256" key="7">
    <source>
        <dbReference type="ARBA" id="ARBA00044507"/>
    </source>
</evidence>
<name>A0A174RXS0_9FIRM</name>
<evidence type="ECO:0000256" key="6">
    <source>
        <dbReference type="ARBA" id="ARBA00023266"/>
    </source>
</evidence>
<dbReference type="InterPro" id="IPR025862">
    <property type="entry name" value="SelA_trans_N_dom"/>
</dbReference>
<dbReference type="PANTHER" id="PTHR32328">
    <property type="entry name" value="L-SERYL-TRNA(SEC) SELENIUM TRANSFERASE"/>
    <property type="match status" value="1"/>
</dbReference>
<dbReference type="InterPro" id="IPR015421">
    <property type="entry name" value="PyrdxlP-dep_Trfase_major"/>
</dbReference>
<protein>
    <recommendedName>
        <fullName evidence="8">L-seryl-tRNA(Sec) selenium transferase</fullName>
        <ecNumber evidence="8">2.9.1.1</ecNumber>
    </recommendedName>
    <alternativeName>
        <fullName evidence="8">Selenocysteine synthase</fullName>
        <shortName evidence="8">Sec synthase</shortName>
    </alternativeName>
    <alternativeName>
        <fullName evidence="8">Selenocysteinyl-tRNA(Sec) synthase</fullName>
    </alternativeName>
</protein>
<feature type="domain" description="L-seryl-tRNA selenium transferase N-terminal" evidence="10">
    <location>
        <begin position="8"/>
        <end position="47"/>
    </location>
</feature>
<dbReference type="Pfam" id="PF03841">
    <property type="entry name" value="SelA"/>
    <property type="match status" value="1"/>
</dbReference>
<dbReference type="NCBIfam" id="TIGR00474">
    <property type="entry name" value="selA"/>
    <property type="match status" value="1"/>
</dbReference>
<dbReference type="SUPFAM" id="SSF53383">
    <property type="entry name" value="PLP-dependent transferases"/>
    <property type="match status" value="1"/>
</dbReference>
<dbReference type="Gene3D" id="3.40.640.10">
    <property type="entry name" value="Type I PLP-dependent aspartate aminotransferase-like (Major domain)"/>
    <property type="match status" value="1"/>
</dbReference>
<comment type="pathway">
    <text evidence="8">Aminoacyl-tRNA biosynthesis; selenocysteinyl-tRNA(Sec) biosynthesis; selenocysteinyl-tRNA(Sec) from L-seryl-tRNA(Sec) (bacterial route): step 1/1.</text>
</comment>
<feature type="modified residue" description="N6-(pyridoxal phosphate)lysine" evidence="8 9">
    <location>
        <position position="296"/>
    </location>
</feature>
<keyword evidence="5 8" id="KW-0648">Protein biosynthesis</keyword>
<evidence type="ECO:0000256" key="8">
    <source>
        <dbReference type="HAMAP-Rule" id="MF_00423"/>
    </source>
</evidence>
<dbReference type="GO" id="GO:0001717">
    <property type="term" value="P:conversion of seryl-tRNAsec to selenocys-tRNAsec"/>
    <property type="evidence" value="ECO:0007669"/>
    <property type="project" value="UniProtKB-UniRule"/>
</dbReference>
<evidence type="ECO:0000313" key="11">
    <source>
        <dbReference type="EMBL" id="CUP90393.1"/>
    </source>
</evidence>
<gene>
    <name evidence="8 11" type="primary">selA</name>
    <name evidence="11" type="ORF">ERS852551_02327</name>
</gene>
<dbReference type="GO" id="GO:0001514">
    <property type="term" value="P:selenocysteine incorporation"/>
    <property type="evidence" value="ECO:0007669"/>
    <property type="project" value="UniProtKB-UniRule"/>
</dbReference>
<dbReference type="PANTHER" id="PTHR32328:SF0">
    <property type="entry name" value="L-SERYL-TRNA(SEC) SELENIUM TRANSFERASE"/>
    <property type="match status" value="1"/>
</dbReference>
<dbReference type="GO" id="GO:0005737">
    <property type="term" value="C:cytoplasm"/>
    <property type="evidence" value="ECO:0007669"/>
    <property type="project" value="UniProtKB-SubCell"/>
</dbReference>
<dbReference type="HAMAP" id="MF_00423">
    <property type="entry name" value="SelA"/>
    <property type="match status" value="1"/>
</dbReference>
<reference evidence="11 12" key="1">
    <citation type="submission" date="2015-09" db="EMBL/GenBank/DDBJ databases">
        <authorList>
            <consortium name="Pathogen Informatics"/>
        </authorList>
    </citation>
    <scope>NUCLEOTIDE SEQUENCE [LARGE SCALE GENOMIC DNA]</scope>
    <source>
        <strain evidence="11 12">2789STDY5834939</strain>
    </source>
</reference>
<dbReference type="EC" id="2.9.1.1" evidence="8"/>
<dbReference type="OrthoDB" id="9787096at2"/>
<evidence type="ECO:0000256" key="1">
    <source>
        <dbReference type="ARBA" id="ARBA00001933"/>
    </source>
</evidence>
<dbReference type="InterPro" id="IPR015424">
    <property type="entry name" value="PyrdxlP-dep_Trfase"/>
</dbReference>
<dbReference type="Proteomes" id="UP000095765">
    <property type="component" value="Unassembled WGS sequence"/>
</dbReference>
<dbReference type="UniPathway" id="UPA00906">
    <property type="reaction ID" value="UER00896"/>
</dbReference>
<organism evidence="11 12">
    <name type="scientific">Anaerotruncus colihominis</name>
    <dbReference type="NCBI Taxonomy" id="169435"/>
    <lineage>
        <taxon>Bacteria</taxon>
        <taxon>Bacillati</taxon>
        <taxon>Bacillota</taxon>
        <taxon>Clostridia</taxon>
        <taxon>Eubacteriales</taxon>
        <taxon>Oscillospiraceae</taxon>
        <taxon>Anaerotruncus</taxon>
    </lineage>
</organism>
<dbReference type="AlphaFoldDB" id="A0A174RXS0"/>
<comment type="subcellular location">
    <subcellularLocation>
        <location evidence="8">Cytoplasm</location>
    </subcellularLocation>
</comment>
<dbReference type="Pfam" id="PF12390">
    <property type="entry name" value="Se-cys_synth_N"/>
    <property type="match status" value="1"/>
</dbReference>
<keyword evidence="2 8" id="KW-0963">Cytoplasm</keyword>
<evidence type="ECO:0000256" key="2">
    <source>
        <dbReference type="ARBA" id="ARBA00022490"/>
    </source>
</evidence>
<comment type="similarity">
    <text evidence="7 8">Belongs to the SelA family.</text>
</comment>
<proteinExistence type="inferred from homology"/>
<comment type="catalytic activity">
    <reaction evidence="8">
        <text>L-seryl-tRNA(Sec) + selenophosphate + H(+) = L-selenocysteinyl-tRNA(Sec) + phosphate</text>
        <dbReference type="Rhea" id="RHEA:22728"/>
        <dbReference type="Rhea" id="RHEA-COMP:9742"/>
        <dbReference type="Rhea" id="RHEA-COMP:9743"/>
        <dbReference type="ChEBI" id="CHEBI:15378"/>
        <dbReference type="ChEBI" id="CHEBI:16144"/>
        <dbReference type="ChEBI" id="CHEBI:43474"/>
        <dbReference type="ChEBI" id="CHEBI:78533"/>
        <dbReference type="ChEBI" id="CHEBI:78573"/>
        <dbReference type="EC" id="2.9.1.1"/>
    </reaction>
</comment>
<evidence type="ECO:0000259" key="10">
    <source>
        <dbReference type="Pfam" id="PF12390"/>
    </source>
</evidence>
<evidence type="ECO:0000256" key="4">
    <source>
        <dbReference type="ARBA" id="ARBA00022898"/>
    </source>
</evidence>
<dbReference type="EMBL" id="CZBE01000016">
    <property type="protein sequence ID" value="CUP90393.1"/>
    <property type="molecule type" value="Genomic_DNA"/>
</dbReference>
<dbReference type="InterPro" id="IPR018319">
    <property type="entry name" value="SelA-like"/>
</dbReference>
<dbReference type="RefSeq" id="WP_055245443.1">
    <property type="nucleotide sequence ID" value="NZ_CZBE01000016.1"/>
</dbReference>
<comment type="cofactor">
    <cofactor evidence="1 8 9">
        <name>pyridoxal 5'-phosphate</name>
        <dbReference type="ChEBI" id="CHEBI:597326"/>
    </cofactor>
</comment>
<dbReference type="InterPro" id="IPR004534">
    <property type="entry name" value="SelA_trans"/>
</dbReference>
<evidence type="ECO:0000256" key="3">
    <source>
        <dbReference type="ARBA" id="ARBA00022679"/>
    </source>
</evidence>
<comment type="function">
    <text evidence="8">Converts seryl-tRNA(Sec) to selenocysteinyl-tRNA(Sec) required for selenoprotein biosynthesis.</text>
</comment>
<accession>A0A174RXS0</accession>
<keyword evidence="3 8" id="KW-0808">Transferase</keyword>